<dbReference type="PANTHER" id="PTHR23501">
    <property type="entry name" value="MAJOR FACILITATOR SUPERFAMILY"/>
    <property type="match status" value="1"/>
</dbReference>
<feature type="transmembrane region" description="Helical" evidence="6">
    <location>
        <begin position="136"/>
        <end position="161"/>
    </location>
</feature>
<dbReference type="FunFam" id="1.20.1250.20:FF:000196">
    <property type="entry name" value="MFS toxin efflux pump (AflT)"/>
    <property type="match status" value="1"/>
</dbReference>
<feature type="transmembrane region" description="Helical" evidence="6">
    <location>
        <begin position="43"/>
        <end position="69"/>
    </location>
</feature>
<accession>A0A6A6PAF3</accession>
<evidence type="ECO:0000259" key="7">
    <source>
        <dbReference type="PROSITE" id="PS50850"/>
    </source>
</evidence>
<evidence type="ECO:0000313" key="9">
    <source>
        <dbReference type="Proteomes" id="UP000799766"/>
    </source>
</evidence>
<evidence type="ECO:0000256" key="4">
    <source>
        <dbReference type="ARBA" id="ARBA00023136"/>
    </source>
</evidence>
<reference evidence="8" key="1">
    <citation type="journal article" date="2020" name="Stud. Mycol.">
        <title>101 Dothideomycetes genomes: a test case for predicting lifestyles and emergence of pathogens.</title>
        <authorList>
            <person name="Haridas S."/>
            <person name="Albert R."/>
            <person name="Binder M."/>
            <person name="Bloem J."/>
            <person name="Labutti K."/>
            <person name="Salamov A."/>
            <person name="Andreopoulos B."/>
            <person name="Baker S."/>
            <person name="Barry K."/>
            <person name="Bills G."/>
            <person name="Bluhm B."/>
            <person name="Cannon C."/>
            <person name="Castanera R."/>
            <person name="Culley D."/>
            <person name="Daum C."/>
            <person name="Ezra D."/>
            <person name="Gonzalez J."/>
            <person name="Henrissat B."/>
            <person name="Kuo A."/>
            <person name="Liang C."/>
            <person name="Lipzen A."/>
            <person name="Lutzoni F."/>
            <person name="Magnuson J."/>
            <person name="Mondo S."/>
            <person name="Nolan M."/>
            <person name="Ohm R."/>
            <person name="Pangilinan J."/>
            <person name="Park H.-J."/>
            <person name="Ramirez L."/>
            <person name="Alfaro M."/>
            <person name="Sun H."/>
            <person name="Tritt A."/>
            <person name="Yoshinaga Y."/>
            <person name="Zwiers L.-H."/>
            <person name="Turgeon B."/>
            <person name="Goodwin S."/>
            <person name="Spatafora J."/>
            <person name="Crous P."/>
            <person name="Grigoriev I."/>
        </authorList>
    </citation>
    <scope>NUCLEOTIDE SEQUENCE</scope>
    <source>
        <strain evidence="8">ATCC 16933</strain>
    </source>
</reference>
<feature type="transmembrane region" description="Helical" evidence="6">
    <location>
        <begin position="375"/>
        <end position="396"/>
    </location>
</feature>
<feature type="transmembrane region" description="Helical" evidence="6">
    <location>
        <begin position="239"/>
        <end position="258"/>
    </location>
</feature>
<dbReference type="Pfam" id="PF07690">
    <property type="entry name" value="MFS_1"/>
    <property type="match status" value="1"/>
</dbReference>
<feature type="transmembrane region" description="Helical" evidence="6">
    <location>
        <begin position="402"/>
        <end position="424"/>
    </location>
</feature>
<feature type="transmembrane region" description="Helical" evidence="6">
    <location>
        <begin position="349"/>
        <end position="368"/>
    </location>
</feature>
<keyword evidence="2 6" id="KW-0812">Transmembrane</keyword>
<dbReference type="GO" id="GO:0005886">
    <property type="term" value="C:plasma membrane"/>
    <property type="evidence" value="ECO:0007669"/>
    <property type="project" value="TreeGrafter"/>
</dbReference>
<feature type="compositionally biased region" description="Basic and acidic residues" evidence="5">
    <location>
        <begin position="22"/>
        <end position="33"/>
    </location>
</feature>
<feature type="transmembrane region" description="Helical" evidence="6">
    <location>
        <begin position="168"/>
        <end position="187"/>
    </location>
</feature>
<proteinExistence type="predicted"/>
<dbReference type="PANTHER" id="PTHR23501:SF198">
    <property type="entry name" value="AZOLE RESISTANCE PROTEIN 1-RELATED"/>
    <property type="match status" value="1"/>
</dbReference>
<dbReference type="FunFam" id="1.20.1720.10:FF:000012">
    <property type="entry name" value="MFS toxin efflux pump (AflT)"/>
    <property type="match status" value="1"/>
</dbReference>
<dbReference type="Gene3D" id="1.20.1250.20">
    <property type="entry name" value="MFS general substrate transporter like domains"/>
    <property type="match status" value="2"/>
</dbReference>
<dbReference type="InterPro" id="IPR020846">
    <property type="entry name" value="MFS_dom"/>
</dbReference>
<feature type="transmembrane region" description="Helical" evidence="6">
    <location>
        <begin position="506"/>
        <end position="528"/>
    </location>
</feature>
<name>A0A6A6PAF3_9PEZI</name>
<dbReference type="Proteomes" id="UP000799766">
    <property type="component" value="Unassembled WGS sequence"/>
</dbReference>
<protein>
    <submittedName>
        <fullName evidence="8">DNA repair protein RAD50</fullName>
    </submittedName>
</protein>
<dbReference type="OrthoDB" id="10021397at2759"/>
<feature type="transmembrane region" description="Helical" evidence="6">
    <location>
        <begin position="436"/>
        <end position="455"/>
    </location>
</feature>
<dbReference type="InterPro" id="IPR036259">
    <property type="entry name" value="MFS_trans_sf"/>
</dbReference>
<dbReference type="AlphaFoldDB" id="A0A6A6PAF3"/>
<gene>
    <name evidence="8" type="ORF">BDY21DRAFT_279234</name>
</gene>
<keyword evidence="3 6" id="KW-1133">Transmembrane helix</keyword>
<dbReference type="InterPro" id="IPR011701">
    <property type="entry name" value="MFS"/>
</dbReference>
<evidence type="ECO:0000256" key="3">
    <source>
        <dbReference type="ARBA" id="ARBA00022989"/>
    </source>
</evidence>
<feature type="domain" description="Major facilitator superfamily (MFS) profile" evidence="7">
    <location>
        <begin position="46"/>
        <end position="533"/>
    </location>
</feature>
<dbReference type="EMBL" id="MU001672">
    <property type="protein sequence ID" value="KAF2460858.1"/>
    <property type="molecule type" value="Genomic_DNA"/>
</dbReference>
<feature type="region of interest" description="Disordered" evidence="5">
    <location>
        <begin position="1"/>
        <end position="33"/>
    </location>
</feature>
<feature type="transmembrane region" description="Helical" evidence="6">
    <location>
        <begin position="199"/>
        <end position="219"/>
    </location>
</feature>
<feature type="transmembrane region" description="Helical" evidence="6">
    <location>
        <begin position="270"/>
        <end position="287"/>
    </location>
</feature>
<evidence type="ECO:0000256" key="5">
    <source>
        <dbReference type="SAM" id="MobiDB-lite"/>
    </source>
</evidence>
<comment type="subcellular location">
    <subcellularLocation>
        <location evidence="1">Membrane</location>
        <topology evidence="1">Multi-pass membrane protein</topology>
    </subcellularLocation>
</comment>
<feature type="compositionally biased region" description="Basic and acidic residues" evidence="5">
    <location>
        <begin position="1"/>
        <end position="15"/>
    </location>
</feature>
<dbReference type="CDD" id="cd17502">
    <property type="entry name" value="MFS_Azr1_MDR_like"/>
    <property type="match status" value="1"/>
</dbReference>
<feature type="transmembrane region" description="Helical" evidence="6">
    <location>
        <begin position="308"/>
        <end position="329"/>
    </location>
</feature>
<dbReference type="SUPFAM" id="SSF103473">
    <property type="entry name" value="MFS general substrate transporter"/>
    <property type="match status" value="1"/>
</dbReference>
<sequence length="544" mass="58156">MNEKEVNDGEKDKGHATSNGEAQKEGTGETDENNRKYHSGLRLWILTFGLAMTTFVVALDNTIIATAIPKITAVFDSLGDVGWYGSAYLVTSTSLQPSFGKVYSYFNVKRTYLSALTVFEVGSILCAAATSSEMLIIGRAIAGCAAAALFSGGMTIIGYSVPLHRRAIYMAALYSMYGIASVVGPILGGAFTDRISWRWCFWINLPFGGVAMATVFFFFQNPKRHANITARQKFEQVDIIGAFFLISAIVCLLLALQWGGSTYPWSNPKVWGCLLAFGLIIIVFFLSQWRFQERATIPPRILLHQRTVLSSALVSLFLAMGTYTHSYYLPFYFQAVQNTSASESGIRCLAYVLSVTCASLLVGALITWLGHFTPFAYLGTALFTAGSGLLYTLGSASPPRAWIGYQIAAGLGAGATVQVPFIAVQAALPERDMPTGNAVAIFFNTLGGAVAISVAQNVFVNTLAAEVGGRVPGLDPSRVVGVGATELRDAAPPQALEGVLEAYAKAVRMAFVLPVVTGGLAALCSLLMEWKSTKGKGSVQASGT</sequence>
<keyword evidence="4 6" id="KW-0472">Membrane</keyword>
<organism evidence="8 9">
    <name type="scientific">Lineolata rhizophorae</name>
    <dbReference type="NCBI Taxonomy" id="578093"/>
    <lineage>
        <taxon>Eukaryota</taxon>
        <taxon>Fungi</taxon>
        <taxon>Dikarya</taxon>
        <taxon>Ascomycota</taxon>
        <taxon>Pezizomycotina</taxon>
        <taxon>Dothideomycetes</taxon>
        <taxon>Dothideomycetes incertae sedis</taxon>
        <taxon>Lineolatales</taxon>
        <taxon>Lineolataceae</taxon>
        <taxon>Lineolata</taxon>
    </lineage>
</organism>
<dbReference type="PROSITE" id="PS50850">
    <property type="entry name" value="MFS"/>
    <property type="match status" value="1"/>
</dbReference>
<evidence type="ECO:0000256" key="2">
    <source>
        <dbReference type="ARBA" id="ARBA00022692"/>
    </source>
</evidence>
<keyword evidence="9" id="KW-1185">Reference proteome</keyword>
<evidence type="ECO:0000313" key="8">
    <source>
        <dbReference type="EMBL" id="KAF2460858.1"/>
    </source>
</evidence>
<dbReference type="GO" id="GO:0022857">
    <property type="term" value="F:transmembrane transporter activity"/>
    <property type="evidence" value="ECO:0007669"/>
    <property type="project" value="InterPro"/>
</dbReference>
<evidence type="ECO:0000256" key="1">
    <source>
        <dbReference type="ARBA" id="ARBA00004141"/>
    </source>
</evidence>
<feature type="transmembrane region" description="Helical" evidence="6">
    <location>
        <begin position="111"/>
        <end position="130"/>
    </location>
</feature>
<evidence type="ECO:0000256" key="6">
    <source>
        <dbReference type="SAM" id="Phobius"/>
    </source>
</evidence>